<evidence type="ECO:0000256" key="1">
    <source>
        <dbReference type="ARBA" id="ARBA00004196"/>
    </source>
</evidence>
<dbReference type="SUPFAM" id="SSF51126">
    <property type="entry name" value="Pectin lyase-like"/>
    <property type="match status" value="1"/>
</dbReference>
<evidence type="ECO:0000256" key="6">
    <source>
        <dbReference type="ARBA" id="ARBA00023136"/>
    </source>
</evidence>
<proteinExistence type="predicted"/>
<sequence>TVASINSSDAALAGEQLFEAMSNFSVSAVHLYSNATLSRSLPNVSRSLVVQGFCEVDYCAVDGAAAFHMFVANASAVLELKGLTLANGAAERGAALFLADQSTAVVENIWFTNNSATSGGAVYSENSHTLSITNSVFTGNTAEVSHHLCSFPASS</sequence>
<keyword evidence="6" id="KW-0472">Membrane</keyword>
<evidence type="ECO:0000256" key="7">
    <source>
        <dbReference type="ARBA" id="ARBA00023237"/>
    </source>
</evidence>
<dbReference type="InterPro" id="IPR011050">
    <property type="entry name" value="Pectin_lyase_fold/virulence"/>
</dbReference>
<name>A0AAE0FUU0_9CHLO</name>
<accession>A0AAE0FUU0</accession>
<comment type="caution">
    <text evidence="8">The sequence shown here is derived from an EMBL/GenBank/DDBJ whole genome shotgun (WGS) entry which is preliminary data.</text>
</comment>
<evidence type="ECO:0000256" key="2">
    <source>
        <dbReference type="ARBA" id="ARBA00004442"/>
    </source>
</evidence>
<dbReference type="EMBL" id="LGRX02013440">
    <property type="protein sequence ID" value="KAK3266097.1"/>
    <property type="molecule type" value="Genomic_DNA"/>
</dbReference>
<evidence type="ECO:0000256" key="4">
    <source>
        <dbReference type="ARBA" id="ARBA00022525"/>
    </source>
</evidence>
<keyword evidence="7" id="KW-0998">Cell outer membrane</keyword>
<gene>
    <name evidence="8" type="ORF">CYMTET_25253</name>
</gene>
<dbReference type="GO" id="GO:0005576">
    <property type="term" value="C:extracellular region"/>
    <property type="evidence" value="ECO:0007669"/>
    <property type="project" value="UniProtKB-SubCell"/>
</dbReference>
<dbReference type="Proteomes" id="UP001190700">
    <property type="component" value="Unassembled WGS sequence"/>
</dbReference>
<feature type="non-terminal residue" evidence="8">
    <location>
        <position position="1"/>
    </location>
</feature>
<keyword evidence="5" id="KW-0732">Signal</keyword>
<dbReference type="NCBIfam" id="TIGR01376">
    <property type="entry name" value="POMP_repeat"/>
    <property type="match status" value="1"/>
</dbReference>
<evidence type="ECO:0000313" key="8">
    <source>
        <dbReference type="EMBL" id="KAK3266097.1"/>
    </source>
</evidence>
<keyword evidence="4" id="KW-0964">Secreted</keyword>
<dbReference type="AlphaFoldDB" id="A0AAE0FUU0"/>
<dbReference type="Pfam" id="PF02415">
    <property type="entry name" value="Chlam_PMP"/>
    <property type="match status" value="1"/>
</dbReference>
<dbReference type="InterPro" id="IPR003368">
    <property type="entry name" value="POMP_repeat"/>
</dbReference>
<evidence type="ECO:0000313" key="9">
    <source>
        <dbReference type="Proteomes" id="UP001190700"/>
    </source>
</evidence>
<evidence type="ECO:0000256" key="5">
    <source>
        <dbReference type="ARBA" id="ARBA00022729"/>
    </source>
</evidence>
<reference evidence="8 9" key="1">
    <citation type="journal article" date="2015" name="Genome Biol. Evol.">
        <title>Comparative Genomics of a Bacterivorous Green Alga Reveals Evolutionary Causalities and Consequences of Phago-Mixotrophic Mode of Nutrition.</title>
        <authorList>
            <person name="Burns J.A."/>
            <person name="Paasch A."/>
            <person name="Narechania A."/>
            <person name="Kim E."/>
        </authorList>
    </citation>
    <scope>NUCLEOTIDE SEQUENCE [LARGE SCALE GENOMIC DNA]</scope>
    <source>
        <strain evidence="8 9">PLY_AMNH</strain>
    </source>
</reference>
<evidence type="ECO:0000256" key="3">
    <source>
        <dbReference type="ARBA" id="ARBA00004613"/>
    </source>
</evidence>
<protein>
    <submittedName>
        <fullName evidence="8">Uncharacterized protein</fullName>
    </submittedName>
</protein>
<comment type="subcellular location">
    <subcellularLocation>
        <location evidence="1">Cell envelope</location>
    </subcellularLocation>
    <subcellularLocation>
        <location evidence="2">Cell outer membrane</location>
    </subcellularLocation>
    <subcellularLocation>
        <location evidence="3">Secreted</location>
    </subcellularLocation>
</comment>
<keyword evidence="9" id="KW-1185">Reference proteome</keyword>
<organism evidence="8 9">
    <name type="scientific">Cymbomonas tetramitiformis</name>
    <dbReference type="NCBI Taxonomy" id="36881"/>
    <lineage>
        <taxon>Eukaryota</taxon>
        <taxon>Viridiplantae</taxon>
        <taxon>Chlorophyta</taxon>
        <taxon>Pyramimonadophyceae</taxon>
        <taxon>Pyramimonadales</taxon>
        <taxon>Pyramimonadaceae</taxon>
        <taxon>Cymbomonas</taxon>
    </lineage>
</organism>